<gene>
    <name evidence="1" type="ORF">P879_00780</name>
</gene>
<dbReference type="AlphaFoldDB" id="A0A8T0D1V7"/>
<dbReference type="Proteomes" id="UP000699462">
    <property type="component" value="Unassembled WGS sequence"/>
</dbReference>
<dbReference type="GO" id="GO:0032039">
    <property type="term" value="C:integrator complex"/>
    <property type="evidence" value="ECO:0007669"/>
    <property type="project" value="InterPro"/>
</dbReference>
<proteinExistence type="predicted"/>
<reference evidence="1 2" key="1">
    <citation type="submission" date="2019-07" db="EMBL/GenBank/DDBJ databases">
        <title>Annotation for the trematode Paragonimus westermani.</title>
        <authorList>
            <person name="Choi Y.-J."/>
        </authorList>
    </citation>
    <scope>NUCLEOTIDE SEQUENCE [LARGE SCALE GENOMIC DNA]</scope>
    <source>
        <strain evidence="1">180907_Pwestermani</strain>
    </source>
</reference>
<protein>
    <submittedName>
        <fullName evidence="1">Uncharacterized protein</fullName>
    </submittedName>
</protein>
<sequence>MIPRLTSNAQLKSFAPCEFILREVSTDRVIQLLSDLGKVVDCLQAIAELLEGAPPKGSRQNYDARDYDESIASEYGGWGVGNQNSALGMIQRRNNLSNAAYGQNSVIATGLFGGAGPGVTVAGRTGSQASTVTQALAGNLPHASAAAMLAATGGQTAGGPNAGPAGDAAATAAAMMAAGLMRGCPPALRIFLRILESSLLASRSYWTHRLLERVVPLATNVPVFGSNGTNLPSAVRPAASPGHNGSDSHLESPMTNCPGITAVSAPQLPINRLAVFTDEECERLCANMLLTQNVTVVQLLLEYCLPTKQECAIDSEISVLREIRNILCTYIHYMFIAEPALAEVIVWQTYPRSLLPVSTQAIPSLHICLDNVINVFRLCGDYDKMVFCLDLVSHLSLHYNIQSALERAAFIIDSLFHLLTAVVCVDDRPDLLQACLPSLLRIGGAFPSLAPTISRLLLTVGALIASTLSANARTLLQLSSCLKKEAFSIEWGPETHDLPLADRSIVCLRRTLWTFNKLVRRCSAQRHLYYPPEVNSL</sequence>
<dbReference type="PANTHER" id="PTHR28608">
    <property type="entry name" value="INTEGRATOR COMPLEX SUBUNIT 2"/>
    <property type="match status" value="1"/>
</dbReference>
<accession>A0A8T0D1V7</accession>
<evidence type="ECO:0000313" key="2">
    <source>
        <dbReference type="Proteomes" id="UP000699462"/>
    </source>
</evidence>
<name>A0A8T0D1V7_9TREM</name>
<keyword evidence="2" id="KW-1185">Reference proteome</keyword>
<dbReference type="Pfam" id="PF14750">
    <property type="entry name" value="INTS2"/>
    <property type="match status" value="1"/>
</dbReference>
<dbReference type="InterPro" id="IPR029321">
    <property type="entry name" value="INTS2"/>
</dbReference>
<dbReference type="PANTHER" id="PTHR28608:SF1">
    <property type="entry name" value="INTEGRATOR COMPLEX SUBUNIT 2"/>
    <property type="match status" value="1"/>
</dbReference>
<dbReference type="OrthoDB" id="70899at2759"/>
<comment type="caution">
    <text evidence="1">The sequence shown here is derived from an EMBL/GenBank/DDBJ whole genome shotgun (WGS) entry which is preliminary data.</text>
</comment>
<dbReference type="EMBL" id="JTDF01021745">
    <property type="protein sequence ID" value="KAF8561436.1"/>
    <property type="molecule type" value="Genomic_DNA"/>
</dbReference>
<organism evidence="1 2">
    <name type="scientific">Paragonimus westermani</name>
    <dbReference type="NCBI Taxonomy" id="34504"/>
    <lineage>
        <taxon>Eukaryota</taxon>
        <taxon>Metazoa</taxon>
        <taxon>Spiralia</taxon>
        <taxon>Lophotrochozoa</taxon>
        <taxon>Platyhelminthes</taxon>
        <taxon>Trematoda</taxon>
        <taxon>Digenea</taxon>
        <taxon>Plagiorchiida</taxon>
        <taxon>Troglotremata</taxon>
        <taxon>Troglotrematidae</taxon>
        <taxon>Paragonimus</taxon>
    </lineage>
</organism>
<evidence type="ECO:0000313" key="1">
    <source>
        <dbReference type="EMBL" id="KAF8561436.1"/>
    </source>
</evidence>
<dbReference type="GO" id="GO:0034472">
    <property type="term" value="P:snRNA 3'-end processing"/>
    <property type="evidence" value="ECO:0007669"/>
    <property type="project" value="TreeGrafter"/>
</dbReference>